<reference evidence="3 4" key="1">
    <citation type="submission" date="2019-03" db="EMBL/GenBank/DDBJ databases">
        <title>Draft genome sequences of novel Actinobacteria.</title>
        <authorList>
            <person name="Sahin N."/>
            <person name="Ay H."/>
            <person name="Saygin H."/>
        </authorList>
    </citation>
    <scope>NUCLEOTIDE SEQUENCE [LARGE SCALE GENOMIC DNA]</scope>
    <source>
        <strain evidence="3 4">DSM 45347</strain>
    </source>
</reference>
<dbReference type="PANTHER" id="PTHR43798:SF33">
    <property type="entry name" value="HYDROLASE, PUTATIVE (AFU_ORTHOLOGUE AFUA_2G14860)-RELATED"/>
    <property type="match status" value="1"/>
</dbReference>
<dbReference type="Gene3D" id="3.40.50.1820">
    <property type="entry name" value="alpha/beta hydrolase"/>
    <property type="match status" value="1"/>
</dbReference>
<comment type="caution">
    <text evidence="3">The sequence shown here is derived from an EMBL/GenBank/DDBJ whole genome shotgun (WGS) entry which is preliminary data.</text>
</comment>
<evidence type="ECO:0000256" key="1">
    <source>
        <dbReference type="SAM" id="MobiDB-lite"/>
    </source>
</evidence>
<dbReference type="Pfam" id="PF00561">
    <property type="entry name" value="Abhydrolase_1"/>
    <property type="match status" value="1"/>
</dbReference>
<organism evidence="3 4">
    <name type="scientific">Actinomadura bangladeshensis</name>
    <dbReference type="NCBI Taxonomy" id="453573"/>
    <lineage>
        <taxon>Bacteria</taxon>
        <taxon>Bacillati</taxon>
        <taxon>Actinomycetota</taxon>
        <taxon>Actinomycetes</taxon>
        <taxon>Streptosporangiales</taxon>
        <taxon>Thermomonosporaceae</taxon>
        <taxon>Actinomadura</taxon>
    </lineage>
</organism>
<keyword evidence="3" id="KW-0378">Hydrolase</keyword>
<evidence type="ECO:0000313" key="3">
    <source>
        <dbReference type="EMBL" id="TDC20309.1"/>
    </source>
</evidence>
<dbReference type="Proteomes" id="UP000295431">
    <property type="component" value="Unassembled WGS sequence"/>
</dbReference>
<dbReference type="SUPFAM" id="SSF53474">
    <property type="entry name" value="alpha/beta-Hydrolases"/>
    <property type="match status" value="1"/>
</dbReference>
<name>A0A4R4PDE9_9ACTN</name>
<evidence type="ECO:0000259" key="2">
    <source>
        <dbReference type="Pfam" id="PF00561"/>
    </source>
</evidence>
<dbReference type="AlphaFoldDB" id="A0A4R4PDE9"/>
<dbReference type="PANTHER" id="PTHR43798">
    <property type="entry name" value="MONOACYLGLYCEROL LIPASE"/>
    <property type="match status" value="1"/>
</dbReference>
<dbReference type="GO" id="GO:0016020">
    <property type="term" value="C:membrane"/>
    <property type="evidence" value="ECO:0007669"/>
    <property type="project" value="TreeGrafter"/>
</dbReference>
<keyword evidence="4" id="KW-1185">Reference proteome</keyword>
<dbReference type="InterPro" id="IPR050266">
    <property type="entry name" value="AB_hydrolase_sf"/>
</dbReference>
<proteinExistence type="predicted"/>
<feature type="compositionally biased region" description="Basic residues" evidence="1">
    <location>
        <begin position="1"/>
        <end position="11"/>
    </location>
</feature>
<protein>
    <submittedName>
        <fullName evidence="3">Alpha/beta hydrolase</fullName>
    </submittedName>
</protein>
<gene>
    <name evidence="3" type="ORF">E1284_00005</name>
</gene>
<dbReference type="EMBL" id="SMJW01000001">
    <property type="protein sequence ID" value="TDC20309.1"/>
    <property type="molecule type" value="Genomic_DNA"/>
</dbReference>
<sequence>MGAARPGRRPRAVPGCDRGHGHRRRRAPGALLADQHPGGARRPLDRGRRRRTAPGQGERPMRTVSTATKGGYADTDWGQVHYRINGDSGPWIGLFHESPLSSRVYEEVLPVLGLSARAVAFDTPGYGASDPPPGPGFEIPDYARMLAQAAAGIGLERPVLGGVHTGASLAIAASAHLPASGLVLSGVPLFDPAERAGFLADWTPGAPIDGTGSQFGWAVERYLRIWGADVPQDMLHLAVTELMRVAEHYEWGYRAAFRYDPSDALAAVDVPVLLLGAESDMLAPKDPLALELARDARLVVLPGLAGQPHLRAPDRYASALLEFVRDLTDTEGAARS</sequence>
<dbReference type="InterPro" id="IPR000073">
    <property type="entry name" value="AB_hydrolase_1"/>
</dbReference>
<dbReference type="GO" id="GO:0016787">
    <property type="term" value="F:hydrolase activity"/>
    <property type="evidence" value="ECO:0007669"/>
    <property type="project" value="UniProtKB-KW"/>
</dbReference>
<feature type="region of interest" description="Disordered" evidence="1">
    <location>
        <begin position="1"/>
        <end position="72"/>
    </location>
</feature>
<dbReference type="InterPro" id="IPR029058">
    <property type="entry name" value="AB_hydrolase_fold"/>
</dbReference>
<evidence type="ECO:0000313" key="4">
    <source>
        <dbReference type="Proteomes" id="UP000295431"/>
    </source>
</evidence>
<feature type="domain" description="AB hydrolase-1" evidence="2">
    <location>
        <begin position="99"/>
        <end position="187"/>
    </location>
</feature>
<accession>A0A4R4PDE9</accession>
<dbReference type="OrthoDB" id="5431692at2"/>